<evidence type="ECO:0000256" key="1">
    <source>
        <dbReference type="SAM" id="MobiDB-lite"/>
    </source>
</evidence>
<feature type="region of interest" description="Disordered" evidence="1">
    <location>
        <begin position="199"/>
        <end position="221"/>
    </location>
</feature>
<comment type="caution">
    <text evidence="4">The sequence shown here is derived from an EMBL/GenBank/DDBJ whole genome shotgun (WGS) entry which is preliminary data.</text>
</comment>
<evidence type="ECO:0000256" key="3">
    <source>
        <dbReference type="SAM" id="SignalP"/>
    </source>
</evidence>
<dbReference type="Proteomes" id="UP001430356">
    <property type="component" value="Unassembled WGS sequence"/>
</dbReference>
<dbReference type="EMBL" id="JAECZO010000283">
    <property type="protein sequence ID" value="KAK7199302.1"/>
    <property type="molecule type" value="Genomic_DNA"/>
</dbReference>
<dbReference type="PANTHER" id="PTHR40738:SF1">
    <property type="entry name" value="MEMBRANE-ASSOCIATED PROTEIN"/>
    <property type="match status" value="1"/>
</dbReference>
<evidence type="ECO:0008006" key="6">
    <source>
        <dbReference type="Google" id="ProtNLM"/>
    </source>
</evidence>
<evidence type="ECO:0000256" key="2">
    <source>
        <dbReference type="SAM" id="Phobius"/>
    </source>
</evidence>
<accession>A0AAW0F259</accession>
<evidence type="ECO:0000313" key="4">
    <source>
        <dbReference type="EMBL" id="KAK7199302.1"/>
    </source>
</evidence>
<keyword evidence="3" id="KW-0732">Signal</keyword>
<name>A0AAW0F259_9TRYP</name>
<sequence length="1882" mass="195994">MVYRRSAAATVAAWLVVWGLTCGLALATCGGGLPAVVTHPARPLLGTPFVATLTSAANASEHIYLSRRSDCRGSALQPTQCTSACASSGVGVHVVTCSVTVTAATLDIDTTDAVHPPVVIPRLFWCHSAGGGTPVGTLQLHHTPPRAAHVLDNNSRLLTLDAATPAGSVGVTAASSTDTATSGDRPALVAAQHRRRTDAPPSARTLHGHLHPPNIPNQRTGAMVHPTDTVRPRRASVLGGPPAAATTAAAPAYSLWPTIMYAGVLTDVYAVVDGDLEVPDTLELAVFTSANCSEETRVLPWAWVRALWGLAKVGTYHACMRWTASSADVFYVAAVAVVGRPTMRASPGTFARGMSFTAAILGSEVAGATYRVGLSASRVCTTLIVTATTGIDGAPVAMVAPYDAAEQVHLCMSPPQLGDAPSPQNPPPTSFVFAGTVTTRAYRLGYDVLRTNTATLINLDRSAAIVAGTSIAFVRADADGNVPCGAAPAGVSHGVSDPQWLVWFDGLPAATLTLPAVTFVVAGVWRMCVRDGCCRGNGGGAYRLLRELQVYRDVVRVSPQIVLADSSTEVTMTELPHSAMVWVVQEEVGCSDAAQSVVRGVTSAEGLLSLTIPPTGVGWLAVCAAYLGESLTGSSAAVVAARQAARLQSAFAAVTPTIVRANASAVLRFLNVADIDLSHHEAHLFEDAQRCPDMDGAVPVVRAPIYSATPVAAGAWAASVGAGRFQPARLYAVCLAGPGWTRYASAGVVASVTGMRATTNPSPPVAGLPMDLTVALDGLDAGTPLLYVLVHDTQTCGADLRDAVVLKRGRVTAETPDTVVVPPGAAGLASLRVCVALHNEGQSESLGYQSATEFSPVHFDAETTVLEQGRANGVRAGPMRRGATLTLVPCSGDGACDAAKADQRCAADHGWPTWASGELAAPLGRYLLCQRVESDAGVWIVGSARLVQVVQPFVLTLSSDPSALRVAVPFSLGLSGGTTGGDTGAAYAVDVVAESWSPPTRIQLHATQAVATLAQLPPWRRLRFILHADGVPERVLLEGFLLPYTMPDTLVSGAVNTLVSGNTSAGVQAKLSTVASCDDAAPGMSLRPVIDGRVSFTMESCDGAALYDVLYYCEQIAAASPWFTSRGTTTVLRRRLCSPEHPASIAAVTALPGAAITDFGVSGVHLTEPRLSRTADCASLEDGARVSTGYHPVLGEVVEFHVCARRRGVPDELFTTELPSLRVANWAATPSAVVSRHHAAAAVTPEAVLRLRPPAPSSQTYLSMAADCRTSAATASELGSPEAAMKYALVNVNGLVYVCTVDASRGVFVAVAQFLSITPPTVVAAPLGVVRGEPYRVALVVRTGDPPLYSMVAGADVEFTYHALYANKSRAVFLSTDKCAGVLEGTAPANVSADGVASFDTQNIGPVLRLDVCATTPAGAVAALVDVEVAPRDVLPTQLVAGSRATVFVRSYRGATFNLVPLTCRSSECAAAMPRFTTNDTGYATFDVTTSAGAVLPNGVYDVCTDVNGTVLECVGTVRVTGPLFFDVRGAFVVVGVPISMRLLQDLRTSHLLPGFSTTPDCTTPSTRYGAWAAVSTTEIEVTAAAPYPREMYLCAQVPTNNSLAALPSAGAVGLRFVASTVSSASSPSGWSACTSHRIDRCLPPYRADARDTDVLAIVDGGCCSDGRPRAAVLAQTSMEGGVCELLLDQETFARRPAATDLHLCAWSTVNDSECATLGVIGVATNCTRSEPRELSRGAVAGIVVGSVGGVLLLVALVVWLVCRRRCCRGAAVAKDDLDLPDAPLHDRQGLDVAQARQLRRDADVGPKNRVCDEDFAARLAERQRAMQRLARQRAQQISSEESGASVDDASDGVHSFGSRDYAAATVAPWTVGESDSASDVE</sequence>
<feature type="signal peptide" evidence="3">
    <location>
        <begin position="1"/>
        <end position="27"/>
    </location>
</feature>
<proteinExistence type="predicted"/>
<organism evidence="4 5">
    <name type="scientific">Novymonas esmeraldas</name>
    <dbReference type="NCBI Taxonomy" id="1808958"/>
    <lineage>
        <taxon>Eukaryota</taxon>
        <taxon>Discoba</taxon>
        <taxon>Euglenozoa</taxon>
        <taxon>Kinetoplastea</taxon>
        <taxon>Metakinetoplastina</taxon>
        <taxon>Trypanosomatida</taxon>
        <taxon>Trypanosomatidae</taxon>
        <taxon>Novymonas</taxon>
    </lineage>
</organism>
<reference evidence="4 5" key="1">
    <citation type="journal article" date="2021" name="MBio">
        <title>A New Model Trypanosomatid, Novymonas esmeraldas: Genomic Perception of Its 'Candidatus Pandoraea novymonadis' Endosymbiont.</title>
        <authorList>
            <person name="Zakharova A."/>
            <person name="Saura A."/>
            <person name="Butenko A."/>
            <person name="Podesvova L."/>
            <person name="Warmusova S."/>
            <person name="Kostygov A.Y."/>
            <person name="Nenarokova A."/>
            <person name="Lukes J."/>
            <person name="Opperdoes F.R."/>
            <person name="Yurchenko V."/>
        </authorList>
    </citation>
    <scope>NUCLEOTIDE SEQUENCE [LARGE SCALE GENOMIC DNA]</scope>
    <source>
        <strain evidence="4 5">E262AT.01</strain>
    </source>
</reference>
<dbReference type="PANTHER" id="PTHR40738">
    <property type="entry name" value="MEMBRANE-ASSOCIATED PROTEIN"/>
    <property type="match status" value="1"/>
</dbReference>
<keyword evidence="2" id="KW-0472">Membrane</keyword>
<keyword evidence="2" id="KW-1133">Transmembrane helix</keyword>
<keyword evidence="2" id="KW-0812">Transmembrane</keyword>
<protein>
    <recommendedName>
        <fullName evidence="6">Membrane-associated protein</fullName>
    </recommendedName>
</protein>
<feature type="chain" id="PRO_5043855478" description="Membrane-associated protein" evidence="3">
    <location>
        <begin position="28"/>
        <end position="1882"/>
    </location>
</feature>
<feature type="transmembrane region" description="Helical" evidence="2">
    <location>
        <begin position="1739"/>
        <end position="1762"/>
    </location>
</feature>
<feature type="region of interest" description="Disordered" evidence="1">
    <location>
        <begin position="1831"/>
        <end position="1852"/>
    </location>
</feature>
<keyword evidence="5" id="KW-1185">Reference proteome</keyword>
<gene>
    <name evidence="4" type="ORF">NESM_000901900</name>
</gene>
<evidence type="ECO:0000313" key="5">
    <source>
        <dbReference type="Proteomes" id="UP001430356"/>
    </source>
</evidence>